<dbReference type="HOGENOM" id="CLU_000243_0_1_11"/>
<feature type="domain" description="PPE" evidence="2">
    <location>
        <begin position="6"/>
        <end position="167"/>
    </location>
</feature>
<dbReference type="AlphaFoldDB" id="A0A051U0H9"/>
<reference evidence="4 5" key="1">
    <citation type="submission" date="2014-04" db="EMBL/GenBank/DDBJ databases">
        <title>The Genome Sequence of Mycobacterium tuberculosis TKK-01-0051.</title>
        <authorList>
            <consortium name="The Broad Institute Genomics Platform"/>
            <consortium name="The Broad Institute Genome Sequencing Center for Infectious Disease"/>
            <person name="Earl A.M."/>
            <person name="Cohen K."/>
            <person name="Pym A."/>
            <person name="Bishai W."/>
            <person name="Maharaj K."/>
            <person name="Desjardins C."/>
            <person name="Abeel T."/>
            <person name="Young S."/>
            <person name="Zeng Q."/>
            <person name="Gargeya S."/>
            <person name="Abouelleil A."/>
            <person name="Alvarado L."/>
            <person name="Chapman S.B."/>
            <person name="Gainer-Dewar J."/>
            <person name="Goldberg J."/>
            <person name="Griggs A."/>
            <person name="Gujja S."/>
            <person name="Hansen M."/>
            <person name="Howarth C."/>
            <person name="Imamovic A."/>
            <person name="Larimer J."/>
            <person name="Murphy C."/>
            <person name="Naylor J."/>
            <person name="Pearson M."/>
            <person name="Poon T.W."/>
            <person name="Priest M."/>
            <person name="Roberts A."/>
            <person name="Saif S."/>
            <person name="Shea T."/>
            <person name="Sykes S."/>
            <person name="Wortman J."/>
            <person name="Nusbaum C."/>
            <person name="Birren B."/>
        </authorList>
    </citation>
    <scope>NUCLEOTIDE SEQUENCE [LARGE SCALE GENOMIC DNA]</scope>
    <source>
        <strain evidence="4 5">TKK-01-0051</strain>
    </source>
</reference>
<comment type="similarity">
    <text evidence="1">Belongs to the mycobacterial PPE family.</text>
</comment>
<gene>
    <name evidence="4" type="ORF">K875_03022</name>
</gene>
<protein>
    <recommendedName>
        <fullName evidence="6">PPE family protein</fullName>
    </recommendedName>
</protein>
<dbReference type="PANTHER" id="PTHR46766">
    <property type="entry name" value="GLUTAMINE-RICH PROTEIN 2"/>
    <property type="match status" value="1"/>
</dbReference>
<evidence type="ECO:0000313" key="5">
    <source>
        <dbReference type="Proteomes" id="UP000025947"/>
    </source>
</evidence>
<evidence type="ECO:0000259" key="3">
    <source>
        <dbReference type="Pfam" id="PF12484"/>
    </source>
</evidence>
<evidence type="ECO:0000256" key="1">
    <source>
        <dbReference type="ARBA" id="ARBA00010652"/>
    </source>
</evidence>
<dbReference type="GeneID" id="31527182"/>
<evidence type="ECO:0000313" key="4">
    <source>
        <dbReference type="EMBL" id="KBZ62101.1"/>
    </source>
</evidence>
<dbReference type="InterPro" id="IPR038332">
    <property type="entry name" value="PPE_sf"/>
</dbReference>
<feature type="domain" description="PPE family C-terminal" evidence="3">
    <location>
        <begin position="338"/>
        <end position="418"/>
    </location>
</feature>
<sequence>MTAVLDYGLLPPEINSGRMYSGPGPAPLLTAAAAWNGLAAELRSMASSQNSVIAALVDQWHGSAAASMAASAAPYAEWMSATAAQAEQTAAQATAAATAYETAFAATVPPPVIAANRTLLMSLIATNFLGQNTAAIAAVEAHYGEMWAQDAAAMYGYAGDSAIASAVTPFAPPPQTTTATGQATQADAVTQATATSAASNTQTALSQLQTALPTTLQSLAMPSSVSSPTSDLIDWLGFGGADFSSPKGILNFLAGTDGSPMGAFLNNNLLNTIFSSGFYMPGNYLGTMTDFAGMASSGGAASAGAAAEGAAAGAGSVEAALANAVSPLGPTGLGGAVSAGLNQASSVGALSVPYGWTTAAPEITLAAQALPSGGLGAAPAVAAGAEGSLLNELALAGLAGRGVSGMGTGGRSMGVTAAQNRPLPIVIVKPPPSAE</sequence>
<dbReference type="Pfam" id="PF12484">
    <property type="entry name" value="PPE-SVP"/>
    <property type="match status" value="1"/>
</dbReference>
<dbReference type="RefSeq" id="WP_007771242.1">
    <property type="nucleotide sequence ID" value="NZ_KK328284.1"/>
</dbReference>
<dbReference type="GO" id="GO:0052572">
    <property type="term" value="P:response to host immune response"/>
    <property type="evidence" value="ECO:0007669"/>
    <property type="project" value="TreeGrafter"/>
</dbReference>
<proteinExistence type="inferred from homology"/>
<evidence type="ECO:0000259" key="2">
    <source>
        <dbReference type="Pfam" id="PF00823"/>
    </source>
</evidence>
<dbReference type="PATRIC" id="fig|1324261.3.peg.3043"/>
<dbReference type="FunFam" id="1.20.1260.20:FF:000001">
    <property type="entry name" value="PPE family protein PPE41"/>
    <property type="match status" value="1"/>
</dbReference>
<dbReference type="Pfam" id="PF00823">
    <property type="entry name" value="PPE"/>
    <property type="match status" value="1"/>
</dbReference>
<dbReference type="SUPFAM" id="SSF140459">
    <property type="entry name" value="PE/PPE dimer-like"/>
    <property type="match status" value="1"/>
</dbReference>
<dbReference type="Gene3D" id="1.20.1260.20">
    <property type="entry name" value="PPE superfamily"/>
    <property type="match status" value="1"/>
</dbReference>
<evidence type="ECO:0008006" key="6">
    <source>
        <dbReference type="Google" id="ProtNLM"/>
    </source>
</evidence>
<name>A0A051U0H9_9MYCO</name>
<dbReference type="InterPro" id="IPR000030">
    <property type="entry name" value="PPE_dom"/>
</dbReference>
<comment type="caution">
    <text evidence="4">The sequence shown here is derived from an EMBL/GenBank/DDBJ whole genome shotgun (WGS) entry which is preliminary data.</text>
</comment>
<dbReference type="EMBL" id="JLXW01000008">
    <property type="protein sequence ID" value="KBZ62101.1"/>
    <property type="molecule type" value="Genomic_DNA"/>
</dbReference>
<dbReference type="Proteomes" id="UP000025947">
    <property type="component" value="Unassembled WGS sequence"/>
</dbReference>
<keyword evidence="5" id="KW-1185">Reference proteome</keyword>
<dbReference type="PANTHER" id="PTHR46766:SF1">
    <property type="entry name" value="GLUTAMINE-RICH PROTEIN 2"/>
    <property type="match status" value="1"/>
</dbReference>
<organism evidence="4 5">
    <name type="scientific">Mycobacterium [tuberculosis] TKK-01-0051</name>
    <dbReference type="NCBI Taxonomy" id="1324261"/>
    <lineage>
        <taxon>Bacteria</taxon>
        <taxon>Bacillati</taxon>
        <taxon>Actinomycetota</taxon>
        <taxon>Actinomycetes</taxon>
        <taxon>Mycobacteriales</taxon>
        <taxon>Mycobacteriaceae</taxon>
        <taxon>Mycobacterium</taxon>
        <taxon>Mycobacterium avium complex (MAC)</taxon>
    </lineage>
</organism>
<accession>A0A051U0H9</accession>
<dbReference type="InterPro" id="IPR022171">
    <property type="entry name" value="PPE_C"/>
</dbReference>